<dbReference type="Proteomes" id="UP000015525">
    <property type="component" value="Unassembled WGS sequence"/>
</dbReference>
<protein>
    <recommendedName>
        <fullName evidence="4">3-ketoacyl-ACP reductase</fullName>
    </recommendedName>
</protein>
<name>T0GMF2_9SPHN</name>
<dbReference type="AlphaFoldDB" id="T0GMF2"/>
<dbReference type="InterPro" id="IPR036291">
    <property type="entry name" value="NAD(P)-bd_dom_sf"/>
</dbReference>
<dbReference type="SUPFAM" id="SSF51735">
    <property type="entry name" value="NAD(P)-binding Rossmann-fold domains"/>
    <property type="match status" value="1"/>
</dbReference>
<gene>
    <name evidence="2" type="ORF">L288_17890</name>
</gene>
<dbReference type="PATRIC" id="fig|1329909.3.peg.3441"/>
<dbReference type="PRINTS" id="PR00080">
    <property type="entry name" value="SDRFAMILY"/>
</dbReference>
<dbReference type="Pfam" id="PF13561">
    <property type="entry name" value="adh_short_C2"/>
    <property type="match status" value="1"/>
</dbReference>
<reference evidence="2 3" key="1">
    <citation type="journal article" date="2013" name="Genome Announc.">
        <title>Draft Genome Sequence of Sphingobium quisquiliarum Strain P25T, a Novel Hexachlorocyclohexane (HCH)-Degrading Bacterium Isolated from an HCH Dumpsite.</title>
        <authorList>
            <person name="Kumar Singh A."/>
            <person name="Sangwan N."/>
            <person name="Sharma A."/>
            <person name="Gupta V."/>
            <person name="Khurana J.P."/>
            <person name="Lal R."/>
        </authorList>
    </citation>
    <scope>NUCLEOTIDE SEQUENCE [LARGE SCALE GENOMIC DNA]</scope>
    <source>
        <strain evidence="2 3">P25</strain>
    </source>
</reference>
<accession>T0GMF2</accession>
<evidence type="ECO:0000313" key="2">
    <source>
        <dbReference type="EMBL" id="EQB01208.1"/>
    </source>
</evidence>
<sequence>MALKIIVAGGFGVLGRAVCATLAEEGHSMAVIDMAAAPEGFGGIALEGINLADEAAVISAYATAAQAMGGIDAVVNVAGGFLWETVADGSIDNWDRMYRMNVRTAAISSRAALQHLPSGGAIVNVGAAAAANVLTGMAPYAASKAGVMALTEGLADELRPRGIRVNAVLPTILDTPANRKDMPDADTGNWVRPEAAAKVIAFLLSPQSACVTGVGVKLSLAG</sequence>
<dbReference type="RefSeq" id="WP_021239608.1">
    <property type="nucleotide sequence ID" value="NZ_ATHO01000156.1"/>
</dbReference>
<evidence type="ECO:0000313" key="3">
    <source>
        <dbReference type="Proteomes" id="UP000015525"/>
    </source>
</evidence>
<comment type="caution">
    <text evidence="2">The sequence shown here is derived from an EMBL/GenBank/DDBJ whole genome shotgun (WGS) entry which is preliminary data.</text>
</comment>
<dbReference type="PRINTS" id="PR00081">
    <property type="entry name" value="GDHRDH"/>
</dbReference>
<dbReference type="GO" id="GO:0030497">
    <property type="term" value="P:fatty acid elongation"/>
    <property type="evidence" value="ECO:0007669"/>
    <property type="project" value="TreeGrafter"/>
</dbReference>
<dbReference type="InterPro" id="IPR002347">
    <property type="entry name" value="SDR_fam"/>
</dbReference>
<keyword evidence="3" id="KW-1185">Reference proteome</keyword>
<dbReference type="PANTHER" id="PTHR42760">
    <property type="entry name" value="SHORT-CHAIN DEHYDROGENASES/REDUCTASES FAMILY MEMBER"/>
    <property type="match status" value="1"/>
</dbReference>
<dbReference type="PANTHER" id="PTHR42760:SF135">
    <property type="entry name" value="BLL7886 PROTEIN"/>
    <property type="match status" value="1"/>
</dbReference>
<comment type="similarity">
    <text evidence="1">Belongs to the short-chain dehydrogenases/reductases (SDR) family.</text>
</comment>
<dbReference type="InterPro" id="IPR020904">
    <property type="entry name" value="Sc_DH/Rdtase_CS"/>
</dbReference>
<evidence type="ECO:0000256" key="1">
    <source>
        <dbReference type="ARBA" id="ARBA00006484"/>
    </source>
</evidence>
<evidence type="ECO:0008006" key="4">
    <source>
        <dbReference type="Google" id="ProtNLM"/>
    </source>
</evidence>
<proteinExistence type="inferred from homology"/>
<dbReference type="Gene3D" id="3.40.50.720">
    <property type="entry name" value="NAD(P)-binding Rossmann-like Domain"/>
    <property type="match status" value="1"/>
</dbReference>
<dbReference type="EMBL" id="ATHO01000156">
    <property type="protein sequence ID" value="EQB01208.1"/>
    <property type="molecule type" value="Genomic_DNA"/>
</dbReference>
<dbReference type="PROSITE" id="PS00061">
    <property type="entry name" value="ADH_SHORT"/>
    <property type="match status" value="1"/>
</dbReference>
<organism evidence="2 3">
    <name type="scientific">Sphingobium quisquiliarum P25</name>
    <dbReference type="NCBI Taxonomy" id="1329909"/>
    <lineage>
        <taxon>Bacteria</taxon>
        <taxon>Pseudomonadati</taxon>
        <taxon>Pseudomonadota</taxon>
        <taxon>Alphaproteobacteria</taxon>
        <taxon>Sphingomonadales</taxon>
        <taxon>Sphingomonadaceae</taxon>
        <taxon>Sphingobium</taxon>
    </lineage>
</organism>
<dbReference type="GO" id="GO:0016616">
    <property type="term" value="F:oxidoreductase activity, acting on the CH-OH group of donors, NAD or NADP as acceptor"/>
    <property type="evidence" value="ECO:0007669"/>
    <property type="project" value="TreeGrafter"/>
</dbReference>